<sequence>MYTYGTVLQLAYSIEEQKCTPVRASRKQQSETNNIKKDSSKDEEEKQISENDEGDGKKKKKHKNTIEATKSITKQSSREENEEPVINIKVSIDNIGLEGKQSKSQAKTEEGKNEKSREMTTQDAEEAEKLGIDRDDPPNIQASGTNFEMKSEAKTLDDSEVETKADTPSKPVEKKKKKKQKVKSVEVKDENNAIGQICNEDISWEEKKKKKEPKKVGDGQKKEGTARRGTRKIKKKESTEDGEMVPNNTRTPTKARKIDGSTRTKKIEQSNRMKKNKVGSTTPLTSQDSKDNLGKDILDIVNIERKKRYKAKTESKSNLAENANTKKAQKKEKQEGFFRSMINKAKTTIGSRLNKSDDTFVPNPEVNMKINDVRPEYGCPEDYGKPPDKPVSNFDNGGNLFVNGRPFWCVRDEKPPSTKICVVVNAMRDLTEGKWTMVPETAEPYHRKDLDPFHTLEYLQGRDTEYFKKHKRVLSNTIRSLAALHEGRKNRKRNRDNSDENDVETKDGAKTPKEKEKESKMIFVKPKTLVQYNRKNRFDPTHSINFTPGITKKVRASQRRRVNPNPNPNALTPEKAQQPQPQ</sequence>
<dbReference type="AlphaFoldDB" id="A0A9P1MWQ6"/>
<feature type="compositionally biased region" description="Basic and acidic residues" evidence="1">
    <location>
        <begin position="256"/>
        <end position="271"/>
    </location>
</feature>
<feature type="compositionally biased region" description="Basic residues" evidence="1">
    <location>
        <begin position="173"/>
        <end position="182"/>
    </location>
</feature>
<evidence type="ECO:0000313" key="3">
    <source>
        <dbReference type="Proteomes" id="UP001152747"/>
    </source>
</evidence>
<name>A0A9P1MWQ6_9PELO</name>
<feature type="compositionally biased region" description="Polar residues" evidence="1">
    <location>
        <begin position="66"/>
        <end position="75"/>
    </location>
</feature>
<gene>
    <name evidence="2" type="ORF">CAMP_LOCUS4350</name>
</gene>
<protein>
    <submittedName>
        <fullName evidence="2">Uncharacterized protein</fullName>
    </submittedName>
</protein>
<feature type="compositionally biased region" description="Polar residues" evidence="1">
    <location>
        <begin position="278"/>
        <end position="287"/>
    </location>
</feature>
<feature type="compositionally biased region" description="Basic and acidic residues" evidence="1">
    <location>
        <begin position="149"/>
        <end position="167"/>
    </location>
</feature>
<feature type="compositionally biased region" description="Basic and acidic residues" evidence="1">
    <location>
        <begin position="214"/>
        <end position="226"/>
    </location>
</feature>
<dbReference type="OrthoDB" id="5867859at2759"/>
<accession>A0A9P1MWQ6</accession>
<organism evidence="2 3">
    <name type="scientific">Caenorhabditis angaria</name>
    <dbReference type="NCBI Taxonomy" id="860376"/>
    <lineage>
        <taxon>Eukaryota</taxon>
        <taxon>Metazoa</taxon>
        <taxon>Ecdysozoa</taxon>
        <taxon>Nematoda</taxon>
        <taxon>Chromadorea</taxon>
        <taxon>Rhabditida</taxon>
        <taxon>Rhabditina</taxon>
        <taxon>Rhabditomorpha</taxon>
        <taxon>Rhabditoidea</taxon>
        <taxon>Rhabditidae</taxon>
        <taxon>Peloderinae</taxon>
        <taxon>Caenorhabditis</taxon>
    </lineage>
</organism>
<feature type="region of interest" description="Disordered" evidence="1">
    <location>
        <begin position="534"/>
        <end position="582"/>
    </location>
</feature>
<feature type="region of interest" description="Disordered" evidence="1">
    <location>
        <begin position="311"/>
        <end position="334"/>
    </location>
</feature>
<feature type="compositionally biased region" description="Basic and acidic residues" evidence="1">
    <location>
        <begin position="127"/>
        <end position="137"/>
    </location>
</feature>
<feature type="compositionally biased region" description="Basic and acidic residues" evidence="1">
    <location>
        <begin position="106"/>
        <end position="120"/>
    </location>
</feature>
<proteinExistence type="predicted"/>
<evidence type="ECO:0000256" key="1">
    <source>
        <dbReference type="SAM" id="MobiDB-lite"/>
    </source>
</evidence>
<evidence type="ECO:0000313" key="2">
    <source>
        <dbReference type="EMBL" id="CAI5441713.1"/>
    </source>
</evidence>
<dbReference type="Proteomes" id="UP001152747">
    <property type="component" value="Unassembled WGS sequence"/>
</dbReference>
<feature type="compositionally biased region" description="Basic and acidic residues" evidence="1">
    <location>
        <begin position="495"/>
        <end position="520"/>
    </location>
</feature>
<feature type="compositionally biased region" description="Basic and acidic residues" evidence="1">
    <location>
        <begin position="34"/>
        <end position="49"/>
    </location>
</feature>
<dbReference type="EMBL" id="CANHGI010000002">
    <property type="protein sequence ID" value="CAI5441713.1"/>
    <property type="molecule type" value="Genomic_DNA"/>
</dbReference>
<comment type="caution">
    <text evidence="2">The sequence shown here is derived from an EMBL/GenBank/DDBJ whole genome shotgun (WGS) entry which is preliminary data.</text>
</comment>
<feature type="compositionally biased region" description="Basic residues" evidence="1">
    <location>
        <begin position="552"/>
        <end position="562"/>
    </location>
</feature>
<feature type="compositionally biased region" description="Polar residues" evidence="1">
    <location>
        <begin position="316"/>
        <end position="326"/>
    </location>
</feature>
<keyword evidence="3" id="KW-1185">Reference proteome</keyword>
<feature type="region of interest" description="Disordered" evidence="1">
    <location>
        <begin position="484"/>
        <end position="522"/>
    </location>
</feature>
<feature type="region of interest" description="Disordered" evidence="1">
    <location>
        <begin position="15"/>
        <end position="292"/>
    </location>
</feature>
<reference evidence="2" key="1">
    <citation type="submission" date="2022-11" db="EMBL/GenBank/DDBJ databases">
        <authorList>
            <person name="Kikuchi T."/>
        </authorList>
    </citation>
    <scope>NUCLEOTIDE SEQUENCE</scope>
    <source>
        <strain evidence="2">PS1010</strain>
    </source>
</reference>